<evidence type="ECO:0000259" key="7">
    <source>
        <dbReference type="Pfam" id="PF13354"/>
    </source>
</evidence>
<evidence type="ECO:0000256" key="3">
    <source>
        <dbReference type="ARBA" id="ARBA00018879"/>
    </source>
</evidence>
<dbReference type="InterPro" id="IPR045155">
    <property type="entry name" value="Beta-lactam_cat"/>
</dbReference>
<dbReference type="Gene3D" id="3.40.710.10">
    <property type="entry name" value="DD-peptidase/beta-lactamase superfamily"/>
    <property type="match status" value="1"/>
</dbReference>
<keyword evidence="9" id="KW-1185">Reference proteome</keyword>
<keyword evidence="4 6" id="KW-0378">Hydrolase</keyword>
<evidence type="ECO:0000313" key="9">
    <source>
        <dbReference type="Proteomes" id="UP001236585"/>
    </source>
</evidence>
<dbReference type="RefSeq" id="WP_285186804.1">
    <property type="nucleotide sequence ID" value="NZ_CP126981.1"/>
</dbReference>
<gene>
    <name evidence="8" type="primary">bla</name>
    <name evidence="8" type="ORF">PT015_20285</name>
</gene>
<evidence type="ECO:0000256" key="4">
    <source>
        <dbReference type="ARBA" id="ARBA00022801"/>
    </source>
</evidence>
<protein>
    <recommendedName>
        <fullName evidence="3 6">Beta-lactamase</fullName>
        <ecNumber evidence="2 6">3.5.2.6</ecNumber>
    </recommendedName>
</protein>
<evidence type="ECO:0000256" key="6">
    <source>
        <dbReference type="RuleBase" id="RU361140"/>
    </source>
</evidence>
<dbReference type="InterPro" id="IPR023650">
    <property type="entry name" value="Beta-lactam_class-A_AS"/>
</dbReference>
<evidence type="ECO:0000256" key="2">
    <source>
        <dbReference type="ARBA" id="ARBA00012865"/>
    </source>
</evidence>
<evidence type="ECO:0000256" key="1">
    <source>
        <dbReference type="ARBA" id="ARBA00009009"/>
    </source>
</evidence>
<dbReference type="InterPro" id="IPR000871">
    <property type="entry name" value="Beta-lactam_class-A"/>
</dbReference>
<dbReference type="PRINTS" id="PR00118">
    <property type="entry name" value="BLACTAMASEA"/>
</dbReference>
<comment type="catalytic activity">
    <reaction evidence="6">
        <text>a beta-lactam + H2O = a substituted beta-amino acid</text>
        <dbReference type="Rhea" id="RHEA:20401"/>
        <dbReference type="ChEBI" id="CHEBI:15377"/>
        <dbReference type="ChEBI" id="CHEBI:35627"/>
        <dbReference type="ChEBI" id="CHEBI:140347"/>
        <dbReference type="EC" id="3.5.2.6"/>
    </reaction>
</comment>
<dbReference type="EC" id="3.5.2.6" evidence="2 6"/>
<evidence type="ECO:0000256" key="5">
    <source>
        <dbReference type="ARBA" id="ARBA00023251"/>
    </source>
</evidence>
<dbReference type="SUPFAM" id="SSF56601">
    <property type="entry name" value="beta-lactamase/transpeptidase-like"/>
    <property type="match status" value="1"/>
</dbReference>
<keyword evidence="5 6" id="KW-0046">Antibiotic resistance</keyword>
<reference evidence="8 9" key="1">
    <citation type="journal article" date="2023" name="Microbiol. Resour. Announc.">
        <title>Complete Genome Sequence of Mycobacterium wuenschmanii, a novel Nontuberculous Mycobacterium Isolated from a captive population of Amazon Milk Frogs.</title>
        <authorList>
            <person name="Hicks J."/>
            <person name="Zeineldin M."/>
            <person name="Ward H."/>
            <person name="Wuenschmann A."/>
            <person name="Camp P."/>
            <person name="Farrell D."/>
            <person name="Lehman K."/>
            <person name="Thacker T."/>
            <person name="Cuthbert E."/>
        </authorList>
    </citation>
    <scope>NUCLEOTIDE SEQUENCE [LARGE SCALE GENOMIC DNA]</scope>
    <source>
        <strain evidence="8 9">Wuenschmanii</strain>
    </source>
</reference>
<feature type="domain" description="Beta-lactamase class A catalytic" evidence="7">
    <location>
        <begin position="47"/>
        <end position="264"/>
    </location>
</feature>
<dbReference type="PANTHER" id="PTHR35333:SF3">
    <property type="entry name" value="BETA-LACTAMASE-TYPE TRANSPEPTIDASE FOLD CONTAINING PROTEIN"/>
    <property type="match status" value="1"/>
</dbReference>
<accession>A0ABY8W082</accession>
<dbReference type="PROSITE" id="PS00146">
    <property type="entry name" value="BETA_LACTAMASE_A"/>
    <property type="match status" value="1"/>
</dbReference>
<sequence>MNRRSALRAGLMGAGVLAVGCTHHDPAPSPPAPDFTALETQLSGRLGVFALDTGSGATVGHRADERFLMCSTAKTLAVAAVLRQNERRPGLVDQVVRYGQADVLEWAPVTAKHVDTGMTVGALCDAAITVSDNTAANLLVGLLGGPPAVTEFARSLGDSITSVDRLEPDLNVTSPGDRRDTSTPAQMAQNLRGLSLGDGQHADARDRLVALLKANTTGGQCIRAGLPQNWVVGDKTGSGAQGESNDIAIVWPPGRPPLAIAVYTDPTTRIWLRSRRTA</sequence>
<dbReference type="InterPro" id="IPR012338">
    <property type="entry name" value="Beta-lactam/transpept-like"/>
</dbReference>
<evidence type="ECO:0000313" key="8">
    <source>
        <dbReference type="EMBL" id="WIM87174.1"/>
    </source>
</evidence>
<dbReference type="Proteomes" id="UP001236585">
    <property type="component" value="Chromosome"/>
</dbReference>
<organism evidence="8 9">
    <name type="scientific">Candidatus Mycobacterium wuenschmannii</name>
    <dbReference type="NCBI Taxonomy" id="3027808"/>
    <lineage>
        <taxon>Bacteria</taxon>
        <taxon>Bacillati</taxon>
        <taxon>Actinomycetota</taxon>
        <taxon>Actinomycetes</taxon>
        <taxon>Mycobacteriales</taxon>
        <taxon>Mycobacteriaceae</taxon>
        <taxon>Mycobacterium</taxon>
    </lineage>
</organism>
<comment type="similarity">
    <text evidence="1 6">Belongs to the class-A beta-lactamase family.</text>
</comment>
<dbReference type="GO" id="GO:0008800">
    <property type="term" value="F:beta-lactamase activity"/>
    <property type="evidence" value="ECO:0007669"/>
    <property type="project" value="UniProtKB-EC"/>
</dbReference>
<proteinExistence type="inferred from homology"/>
<name>A0ABY8W082_9MYCO</name>
<dbReference type="Pfam" id="PF13354">
    <property type="entry name" value="Beta-lactamase2"/>
    <property type="match status" value="1"/>
</dbReference>
<dbReference type="NCBIfam" id="NF033103">
    <property type="entry name" value="bla_class_A"/>
    <property type="match status" value="1"/>
</dbReference>
<dbReference type="PROSITE" id="PS51257">
    <property type="entry name" value="PROKAR_LIPOPROTEIN"/>
    <property type="match status" value="1"/>
</dbReference>
<dbReference type="PANTHER" id="PTHR35333">
    <property type="entry name" value="BETA-LACTAMASE"/>
    <property type="match status" value="1"/>
</dbReference>
<dbReference type="EMBL" id="CP126981">
    <property type="protein sequence ID" value="WIM87174.1"/>
    <property type="molecule type" value="Genomic_DNA"/>
</dbReference>